<sequence>MREQHHAFIHVEDGIRLVDLKNEDEKYLKQNGFSKLPSCIQGVQFSCLGKYYQGFGFRNDIGGVEFFHQLYTPFPVTLKSYAPTTLRSPKAKEYQACCLFYDFMDYLAFYTLKGSREFRLPQHDACIVMSHVSNYMHMVVDSDDYDEVYMFFPNTVVGRTIALTLKRRNPGKVTDYSIIYKGHPNLRAFVQDKNESIHHVFK</sequence>
<comment type="caution">
    <text evidence="1">The sequence shown here is derived from an EMBL/GenBank/DDBJ whole genome shotgun (WGS) entry which is preliminary data.</text>
</comment>
<dbReference type="Proteomes" id="UP001208620">
    <property type="component" value="Unassembled WGS sequence"/>
</dbReference>
<dbReference type="AlphaFoldDB" id="A0AAW5UIR6"/>
<dbReference type="EMBL" id="JAPDVD010000002">
    <property type="protein sequence ID" value="MCW4138845.1"/>
    <property type="molecule type" value="Genomic_DNA"/>
</dbReference>
<gene>
    <name evidence="1" type="ORF">ONT01_13930</name>
</gene>
<reference evidence="1" key="1">
    <citation type="submission" date="2022-11" db="EMBL/GenBank/DDBJ databases">
        <title>Genomic repertoires linked with pathogenic potency of arthritogenic Prevotella copri isolated from the gut of rheumatoid arthritis patients.</title>
        <authorList>
            <person name="Nii T."/>
            <person name="Maeda Y."/>
            <person name="Motooka D."/>
            <person name="Naito M."/>
            <person name="Matsumoto Y."/>
            <person name="Ogawa T."/>
            <person name="Oguro-Igashira E."/>
            <person name="Kishikawa T."/>
            <person name="Yamashita M."/>
            <person name="Koizumi S."/>
            <person name="Kurakawa T."/>
            <person name="Okumura R."/>
            <person name="Kayama H."/>
            <person name="Murakami M."/>
            <person name="Sakaguchi T."/>
            <person name="Das B."/>
            <person name="Nakamura S."/>
            <person name="Okada Y."/>
            <person name="Kumanogoh A."/>
            <person name="Takeda K."/>
        </authorList>
    </citation>
    <scope>NUCLEOTIDE SEQUENCE</scope>
    <source>
        <strain evidence="1">H105_2-2</strain>
    </source>
</reference>
<protein>
    <submittedName>
        <fullName evidence="1">Uncharacterized protein</fullName>
    </submittedName>
</protein>
<evidence type="ECO:0000313" key="1">
    <source>
        <dbReference type="EMBL" id="MCW4138845.1"/>
    </source>
</evidence>
<organism evidence="1 2">
    <name type="scientific">Segatella copri</name>
    <dbReference type="NCBI Taxonomy" id="165179"/>
    <lineage>
        <taxon>Bacteria</taxon>
        <taxon>Pseudomonadati</taxon>
        <taxon>Bacteroidota</taxon>
        <taxon>Bacteroidia</taxon>
        <taxon>Bacteroidales</taxon>
        <taxon>Prevotellaceae</taxon>
        <taxon>Segatella</taxon>
    </lineage>
</organism>
<evidence type="ECO:0000313" key="2">
    <source>
        <dbReference type="Proteomes" id="UP001208620"/>
    </source>
</evidence>
<name>A0AAW5UIR6_9BACT</name>
<proteinExistence type="predicted"/>
<accession>A0AAW5UIR6</accession>
<dbReference type="RefSeq" id="WP_264949540.1">
    <property type="nucleotide sequence ID" value="NZ_JAPDVB010000002.1"/>
</dbReference>